<keyword evidence="3" id="KW-0813">Transport</keyword>
<evidence type="ECO:0000256" key="9">
    <source>
        <dbReference type="ARBA" id="ARBA00023136"/>
    </source>
</evidence>
<keyword evidence="4 12" id="KW-0812">Transmembrane</keyword>
<feature type="compositionally biased region" description="Basic and acidic residues" evidence="11">
    <location>
        <begin position="362"/>
        <end position="383"/>
    </location>
</feature>
<feature type="coiled-coil region" evidence="10">
    <location>
        <begin position="188"/>
        <end position="234"/>
    </location>
</feature>
<feature type="region of interest" description="Disordered" evidence="11">
    <location>
        <begin position="736"/>
        <end position="842"/>
    </location>
</feature>
<dbReference type="InterPro" id="IPR019150">
    <property type="entry name" value="Vesicle_transport_protein_Use1"/>
</dbReference>
<dbReference type="GO" id="GO:0016192">
    <property type="term" value="P:vesicle-mediated transport"/>
    <property type="evidence" value="ECO:0007669"/>
    <property type="project" value="UniProtKB-KW"/>
</dbReference>
<evidence type="ECO:0000313" key="14">
    <source>
        <dbReference type="Proteomes" id="UP001295423"/>
    </source>
</evidence>
<feature type="region of interest" description="Disordered" evidence="11">
    <location>
        <begin position="654"/>
        <end position="678"/>
    </location>
</feature>
<name>A0AAD2PW49_9STRA</name>
<keyword evidence="6" id="KW-0931">ER-Golgi transport</keyword>
<evidence type="ECO:0000256" key="11">
    <source>
        <dbReference type="SAM" id="MobiDB-lite"/>
    </source>
</evidence>
<feature type="compositionally biased region" description="Polar residues" evidence="11">
    <location>
        <begin position="169"/>
        <end position="181"/>
    </location>
</feature>
<proteinExistence type="inferred from homology"/>
<evidence type="ECO:0000256" key="3">
    <source>
        <dbReference type="ARBA" id="ARBA00022448"/>
    </source>
</evidence>
<dbReference type="Pfam" id="PF09753">
    <property type="entry name" value="Use1"/>
    <property type="match status" value="1"/>
</dbReference>
<evidence type="ECO:0000256" key="8">
    <source>
        <dbReference type="ARBA" id="ARBA00022989"/>
    </source>
</evidence>
<evidence type="ECO:0000256" key="10">
    <source>
        <dbReference type="SAM" id="Coils"/>
    </source>
</evidence>
<comment type="similarity">
    <text evidence="2">Belongs to the USE1 family.</text>
</comment>
<evidence type="ECO:0000256" key="12">
    <source>
        <dbReference type="SAM" id="Phobius"/>
    </source>
</evidence>
<evidence type="ECO:0000256" key="5">
    <source>
        <dbReference type="ARBA" id="ARBA00022824"/>
    </source>
</evidence>
<feature type="compositionally biased region" description="Basic and acidic residues" evidence="11">
    <location>
        <begin position="132"/>
        <end position="144"/>
    </location>
</feature>
<keyword evidence="8 12" id="KW-1133">Transmembrane helix</keyword>
<keyword evidence="14" id="KW-1185">Reference proteome</keyword>
<feature type="region of interest" description="Disordered" evidence="11">
    <location>
        <begin position="480"/>
        <end position="510"/>
    </location>
</feature>
<keyword evidence="10" id="KW-0175">Coiled coil</keyword>
<feature type="compositionally biased region" description="Basic and acidic residues" evidence="11">
    <location>
        <begin position="821"/>
        <end position="842"/>
    </location>
</feature>
<evidence type="ECO:0000256" key="2">
    <source>
        <dbReference type="ARBA" id="ARBA00007891"/>
    </source>
</evidence>
<keyword evidence="7" id="KW-0653">Protein transport</keyword>
<comment type="caution">
    <text evidence="13">The sequence shown here is derived from an EMBL/GenBank/DDBJ whole genome shotgun (WGS) entry which is preliminary data.</text>
</comment>
<feature type="compositionally biased region" description="Basic and acidic residues" evidence="11">
    <location>
        <begin position="654"/>
        <end position="669"/>
    </location>
</feature>
<gene>
    <name evidence="13" type="ORF">CYCCA115_LOCUS17735</name>
</gene>
<dbReference type="GO" id="GO:0005789">
    <property type="term" value="C:endoplasmic reticulum membrane"/>
    <property type="evidence" value="ECO:0007669"/>
    <property type="project" value="UniProtKB-SubCell"/>
</dbReference>
<feature type="compositionally biased region" description="Basic and acidic residues" evidence="11">
    <location>
        <begin position="736"/>
        <end position="814"/>
    </location>
</feature>
<keyword evidence="9 12" id="KW-0472">Membrane</keyword>
<dbReference type="AlphaFoldDB" id="A0AAD2PW49"/>
<evidence type="ECO:0000256" key="6">
    <source>
        <dbReference type="ARBA" id="ARBA00022892"/>
    </source>
</evidence>
<protein>
    <submittedName>
        <fullName evidence="13">Uncharacterized protein</fullName>
    </submittedName>
</protein>
<feature type="region of interest" description="Disordered" evidence="11">
    <location>
        <begin position="325"/>
        <end position="424"/>
    </location>
</feature>
<dbReference type="Proteomes" id="UP001295423">
    <property type="component" value="Unassembled WGS sequence"/>
</dbReference>
<evidence type="ECO:0000313" key="13">
    <source>
        <dbReference type="EMBL" id="CAJ1959313.1"/>
    </source>
</evidence>
<organism evidence="13 14">
    <name type="scientific">Cylindrotheca closterium</name>
    <dbReference type="NCBI Taxonomy" id="2856"/>
    <lineage>
        <taxon>Eukaryota</taxon>
        <taxon>Sar</taxon>
        <taxon>Stramenopiles</taxon>
        <taxon>Ochrophyta</taxon>
        <taxon>Bacillariophyta</taxon>
        <taxon>Bacillariophyceae</taxon>
        <taxon>Bacillariophycidae</taxon>
        <taxon>Bacillariales</taxon>
        <taxon>Bacillariaceae</taxon>
        <taxon>Cylindrotheca</taxon>
    </lineage>
</organism>
<feature type="region of interest" description="Disordered" evidence="11">
    <location>
        <begin position="113"/>
        <end position="181"/>
    </location>
</feature>
<feature type="transmembrane region" description="Helical" evidence="12">
    <location>
        <begin position="261"/>
        <end position="281"/>
    </location>
</feature>
<comment type="subcellular location">
    <subcellularLocation>
        <location evidence="1">Endoplasmic reticulum membrane</location>
        <topology evidence="1">Single-pass type IV membrane protein</topology>
    </subcellularLocation>
</comment>
<keyword evidence="5" id="KW-0256">Endoplasmic reticulum</keyword>
<dbReference type="EMBL" id="CAKOGP040001992">
    <property type="protein sequence ID" value="CAJ1959313.1"/>
    <property type="molecule type" value="Genomic_DNA"/>
</dbReference>
<feature type="compositionally biased region" description="Basic and acidic residues" evidence="11">
    <location>
        <begin position="346"/>
        <end position="355"/>
    </location>
</feature>
<accession>A0AAD2PW49</accession>
<evidence type="ECO:0000256" key="7">
    <source>
        <dbReference type="ARBA" id="ARBA00022927"/>
    </source>
</evidence>
<feature type="region of interest" description="Disordered" evidence="11">
    <location>
        <begin position="443"/>
        <end position="468"/>
    </location>
</feature>
<evidence type="ECO:0000256" key="4">
    <source>
        <dbReference type="ARBA" id="ARBA00022692"/>
    </source>
</evidence>
<dbReference type="GO" id="GO:0015031">
    <property type="term" value="P:protein transport"/>
    <property type="evidence" value="ECO:0007669"/>
    <property type="project" value="UniProtKB-KW"/>
</dbReference>
<reference evidence="13" key="1">
    <citation type="submission" date="2023-08" db="EMBL/GenBank/DDBJ databases">
        <authorList>
            <person name="Audoor S."/>
            <person name="Bilcke G."/>
        </authorList>
    </citation>
    <scope>NUCLEOTIDE SEQUENCE</scope>
</reference>
<feature type="region of interest" description="Disordered" evidence="11">
    <location>
        <begin position="530"/>
        <end position="611"/>
    </location>
</feature>
<evidence type="ECO:0000256" key="1">
    <source>
        <dbReference type="ARBA" id="ARBA00004163"/>
    </source>
</evidence>
<sequence>MQYPQAIEYPPRIQHDEIDEDGVTLEMKETWVLLCRLLYRMKYQEDIPTEATGQSWHALIARAQLAQDMWKSLSHEVASRDFAVYQKMSNKVDSLCRRAHRLAEERRAHAPPDLIDEIFFSNDSNDSDSDSDDSKEGMQEEQHTVKSAYASDESKDEENESNDRRNKMATPTRNDAKNTTPMTNEALQKAQREQMEEAIAQMARHMKEATMGISNTLQQQNQSTLNELETVAEQNAQDMSKVTTDVTDHNRRQWRKNFSTWSMMFLLVGIFVFTMLMIFTLPKHPTGSLLGKRGMIRTSVSWASTKSLRVVQWATDKSGIMNVLEGDELPSSGERVPEDLFEESEAERRQKEKLDQIIASRKARDFHDNFGDDYPDHEAEQGGKPKQKSTKTNKNTNAGSDGYMESKITASGDIENDVKQDEGPADVDMDELIASLNRQAQKALEEQKAAQKKAEEAARKAKEEEEARVRAEEAALLARKERERKERQEAVRIAREEVARKEREEEEARIRAAQEEVKLRAQQEEELRFAREEEEAKLRAKEEAERKARQEREEELRRAREAEEVAEAERLAQMEREEALQKAREEEARKAREAEDARIRAEEERRVQLQREEELRRAWEEEEARAQREAEEAANAQAERFAQMEKERIAREEALRKSKEEEVRKRTEEAANAQADRFAQIEREQMKREEAFQKAREAREQEEARVRAEEAAAAEAERFLQEKQRIEREEALKIARQEAERRAREEERERLEREAAWRQARGEASRQEERAQQNPHKSDEHLEDRLQQIHENTDHNRVEQEKRARMEDAKRHDEDIDMEEYVERGREKLDEYLGREERHDEL</sequence>